<dbReference type="AlphaFoldDB" id="A0A285UE80"/>
<evidence type="ECO:0008006" key="3">
    <source>
        <dbReference type="Google" id="ProtNLM"/>
    </source>
</evidence>
<dbReference type="Proteomes" id="UP000219167">
    <property type="component" value="Unassembled WGS sequence"/>
</dbReference>
<dbReference type="EMBL" id="OBQD01000007">
    <property type="protein sequence ID" value="SOC40109.1"/>
    <property type="molecule type" value="Genomic_DNA"/>
</dbReference>
<name>A0A285UE80_9HYPH</name>
<reference evidence="1 2" key="1">
    <citation type="submission" date="2017-08" db="EMBL/GenBank/DDBJ databases">
        <authorList>
            <person name="de Groot N.N."/>
        </authorList>
    </citation>
    <scope>NUCLEOTIDE SEQUENCE [LARGE SCALE GENOMIC DNA]</scope>
    <source>
        <strain evidence="1 2">JC85</strain>
    </source>
</reference>
<keyword evidence="2" id="KW-1185">Reference proteome</keyword>
<proteinExistence type="predicted"/>
<protein>
    <recommendedName>
        <fullName evidence="3">Methyltransferase family protein</fullName>
    </recommendedName>
</protein>
<evidence type="ECO:0000313" key="2">
    <source>
        <dbReference type="Proteomes" id="UP000219167"/>
    </source>
</evidence>
<gene>
    <name evidence="1" type="ORF">SAMN05892877_1077</name>
</gene>
<organism evidence="1 2">
    <name type="scientific">Rhizobium subbaraonis</name>
    <dbReference type="NCBI Taxonomy" id="908946"/>
    <lineage>
        <taxon>Bacteria</taxon>
        <taxon>Pseudomonadati</taxon>
        <taxon>Pseudomonadota</taxon>
        <taxon>Alphaproteobacteria</taxon>
        <taxon>Hyphomicrobiales</taxon>
        <taxon>Rhizobiaceae</taxon>
        <taxon>Rhizobium/Agrobacterium group</taxon>
        <taxon>Rhizobium</taxon>
    </lineage>
</organism>
<accession>A0A285UE80</accession>
<evidence type="ECO:0000313" key="1">
    <source>
        <dbReference type="EMBL" id="SOC40109.1"/>
    </source>
</evidence>
<dbReference type="RefSeq" id="WP_141402046.1">
    <property type="nucleotide sequence ID" value="NZ_OBQD01000007.1"/>
</dbReference>
<sequence length="162" mass="18127">MGEPLDPAFHLLPAEQIDRVLGQHMCDIDPTFLGFTNIYLALASVIPKHWTIVDLGCAYAPQAFIFKDHETYIGVDLGIAKERFEAGNTTHYTMPIAEFIDKYGADFHQETTFAICSYVPPWQNDNMALARGAFKNVFTYYPASPRDRFIAIRQAASGESGT</sequence>